<feature type="transmembrane region" description="Helical" evidence="1">
    <location>
        <begin position="87"/>
        <end position="105"/>
    </location>
</feature>
<sequence length="208" mass="22601">MHTLNILTHIAAGCAALALGLFPLLTAKGSRWHRLTGWLFVAAGTLVLGCAVIGVTFFPQPAPLIMATLSASYQFIGGLRALKRLNYLDTLMALATLGACLWLALNMHNGNASWPPMIGYSILGFLSLFTLYDLSRPLWRATWMRGRHIDHGLKMTGAYFAMASAGLGNLWPTGQPWSQLAPSLIGLVTMILLLGIHLSEKRRMDIAA</sequence>
<dbReference type="RefSeq" id="WP_272748664.1">
    <property type="nucleotide sequence ID" value="NZ_JAQQKX010000010.1"/>
</dbReference>
<evidence type="ECO:0000313" key="2">
    <source>
        <dbReference type="EMBL" id="MDC7684209.1"/>
    </source>
</evidence>
<feature type="transmembrane region" description="Helical" evidence="1">
    <location>
        <begin position="156"/>
        <end position="174"/>
    </location>
</feature>
<keyword evidence="1" id="KW-1133">Transmembrane helix</keyword>
<feature type="transmembrane region" description="Helical" evidence="1">
    <location>
        <begin position="180"/>
        <end position="198"/>
    </location>
</feature>
<keyword evidence="1" id="KW-0472">Membrane</keyword>
<keyword evidence="3" id="KW-1185">Reference proteome</keyword>
<feature type="transmembrane region" description="Helical" evidence="1">
    <location>
        <begin position="117"/>
        <end position="135"/>
    </location>
</feature>
<evidence type="ECO:0000256" key="1">
    <source>
        <dbReference type="SAM" id="Phobius"/>
    </source>
</evidence>
<feature type="transmembrane region" description="Helical" evidence="1">
    <location>
        <begin position="6"/>
        <end position="25"/>
    </location>
</feature>
<reference evidence="2 3" key="1">
    <citation type="submission" date="2023-01" db="EMBL/GenBank/DDBJ databases">
        <title>Novel species of the genus Asticcacaulis isolated from rivers.</title>
        <authorList>
            <person name="Lu H."/>
        </authorList>
    </citation>
    <scope>NUCLEOTIDE SEQUENCE [LARGE SCALE GENOMIC DNA]</scope>
    <source>
        <strain evidence="2 3">BYS171W</strain>
    </source>
</reference>
<feature type="transmembrane region" description="Helical" evidence="1">
    <location>
        <begin position="37"/>
        <end position="58"/>
    </location>
</feature>
<evidence type="ECO:0008006" key="4">
    <source>
        <dbReference type="Google" id="ProtNLM"/>
    </source>
</evidence>
<name>A0ABT5HVY3_9CAUL</name>
<gene>
    <name evidence="2" type="ORF">PQU92_13035</name>
</gene>
<protein>
    <recommendedName>
        <fullName evidence="4">DUF2306 domain-containing protein</fullName>
    </recommendedName>
</protein>
<keyword evidence="1" id="KW-0812">Transmembrane</keyword>
<comment type="caution">
    <text evidence="2">The sequence shown here is derived from an EMBL/GenBank/DDBJ whole genome shotgun (WGS) entry which is preliminary data.</text>
</comment>
<dbReference type="Proteomes" id="UP001214854">
    <property type="component" value="Unassembled WGS sequence"/>
</dbReference>
<proteinExistence type="predicted"/>
<accession>A0ABT5HVY3</accession>
<organism evidence="2 3">
    <name type="scientific">Asticcacaulis aquaticus</name>
    <dbReference type="NCBI Taxonomy" id="2984212"/>
    <lineage>
        <taxon>Bacteria</taxon>
        <taxon>Pseudomonadati</taxon>
        <taxon>Pseudomonadota</taxon>
        <taxon>Alphaproteobacteria</taxon>
        <taxon>Caulobacterales</taxon>
        <taxon>Caulobacteraceae</taxon>
        <taxon>Asticcacaulis</taxon>
    </lineage>
</organism>
<dbReference type="EMBL" id="JAQQKX010000010">
    <property type="protein sequence ID" value="MDC7684209.1"/>
    <property type="molecule type" value="Genomic_DNA"/>
</dbReference>
<evidence type="ECO:0000313" key="3">
    <source>
        <dbReference type="Proteomes" id="UP001214854"/>
    </source>
</evidence>